<dbReference type="Pfam" id="PF02823">
    <property type="entry name" value="ATP-synt_DE_N"/>
    <property type="match status" value="1"/>
</dbReference>
<keyword evidence="4" id="KW-0813">Transport</keyword>
<evidence type="ECO:0000256" key="2">
    <source>
        <dbReference type="ARBA" id="ARBA00004184"/>
    </source>
</evidence>
<evidence type="ECO:0000256" key="4">
    <source>
        <dbReference type="ARBA" id="ARBA00022448"/>
    </source>
</evidence>
<evidence type="ECO:0000313" key="9">
    <source>
        <dbReference type="EMBL" id="TYC52702.1"/>
    </source>
</evidence>
<dbReference type="GO" id="GO:0046933">
    <property type="term" value="F:proton-transporting ATP synthase activity, rotational mechanism"/>
    <property type="evidence" value="ECO:0007669"/>
    <property type="project" value="InterPro"/>
</dbReference>
<evidence type="ECO:0000256" key="6">
    <source>
        <dbReference type="ARBA" id="ARBA00023136"/>
    </source>
</evidence>
<comment type="function">
    <text evidence="1">Produces ATP from ADP in the presence of a proton gradient across the membrane.</text>
</comment>
<gene>
    <name evidence="9" type="ORF">ETQ85_22190</name>
</gene>
<reference evidence="9 10" key="1">
    <citation type="submission" date="2019-01" db="EMBL/GenBank/DDBJ databases">
        <title>Zoogloea oleivorans genome sequencing and assembly.</title>
        <authorList>
            <person name="Tancsics A."/>
            <person name="Farkas M."/>
            <person name="Kriszt B."/>
            <person name="Maroti G."/>
            <person name="Horvath B."/>
        </authorList>
    </citation>
    <scope>NUCLEOTIDE SEQUENCE [LARGE SCALE GENOMIC DNA]</scope>
    <source>
        <strain evidence="9 10">Buc</strain>
    </source>
</reference>
<accession>A0A6C2CGF1</accession>
<dbReference type="GO" id="GO:0045259">
    <property type="term" value="C:proton-transporting ATP synthase complex"/>
    <property type="evidence" value="ECO:0007669"/>
    <property type="project" value="UniProtKB-KW"/>
</dbReference>
<evidence type="ECO:0000256" key="1">
    <source>
        <dbReference type="ARBA" id="ARBA00003543"/>
    </source>
</evidence>
<keyword evidence="7" id="KW-0139">CF(1)</keyword>
<dbReference type="GO" id="GO:0012505">
    <property type="term" value="C:endomembrane system"/>
    <property type="evidence" value="ECO:0007669"/>
    <property type="project" value="UniProtKB-SubCell"/>
</dbReference>
<dbReference type="OrthoDB" id="8546953at2"/>
<evidence type="ECO:0000256" key="5">
    <source>
        <dbReference type="ARBA" id="ARBA00023065"/>
    </source>
</evidence>
<keyword evidence="6" id="KW-0472">Membrane</keyword>
<evidence type="ECO:0000259" key="8">
    <source>
        <dbReference type="Pfam" id="PF02823"/>
    </source>
</evidence>
<evidence type="ECO:0000256" key="7">
    <source>
        <dbReference type="ARBA" id="ARBA00023196"/>
    </source>
</evidence>
<dbReference type="SUPFAM" id="SSF51344">
    <property type="entry name" value="Epsilon subunit of F1F0-ATP synthase N-terminal domain"/>
    <property type="match status" value="1"/>
</dbReference>
<comment type="caution">
    <text evidence="9">The sequence shown here is derived from an EMBL/GenBank/DDBJ whole genome shotgun (WGS) entry which is preliminary data.</text>
</comment>
<protein>
    <submittedName>
        <fullName evidence="9">F0F1 ATP synthase subunit epsilon</fullName>
    </submittedName>
</protein>
<dbReference type="RefSeq" id="WP_148581246.1">
    <property type="nucleotide sequence ID" value="NZ_SDKK01000030.1"/>
</dbReference>
<keyword evidence="10" id="KW-1185">Reference proteome</keyword>
<dbReference type="EMBL" id="SDKK01000030">
    <property type="protein sequence ID" value="TYC52702.1"/>
    <property type="molecule type" value="Genomic_DNA"/>
</dbReference>
<dbReference type="InterPro" id="IPR020546">
    <property type="entry name" value="ATP_synth_F1_dsu/esu_N"/>
</dbReference>
<sequence length="133" mass="14872">MSSFTLDLQGAVRTERLEGVTSFVGTDTSGSFGILPGRARFMTVLEYGLSRFRIADGSWLYLACPGAVLSFSDNHLELSTRRYLCDADYERISAALAGQLAEEEDALKSVKDNLQKLEQALFRRLRSLDRWPS</sequence>
<dbReference type="CDD" id="cd12152">
    <property type="entry name" value="F1-ATPase_delta"/>
    <property type="match status" value="1"/>
</dbReference>
<dbReference type="InterPro" id="IPR036771">
    <property type="entry name" value="ATPsynth_dsu/esu_N"/>
</dbReference>
<organism evidence="9 10">
    <name type="scientific">Zoogloea oleivorans</name>
    <dbReference type="NCBI Taxonomy" id="1552750"/>
    <lineage>
        <taxon>Bacteria</taxon>
        <taxon>Pseudomonadati</taxon>
        <taxon>Pseudomonadota</taxon>
        <taxon>Betaproteobacteria</taxon>
        <taxon>Rhodocyclales</taxon>
        <taxon>Zoogloeaceae</taxon>
        <taxon>Zoogloea</taxon>
    </lineage>
</organism>
<dbReference type="Proteomes" id="UP000389128">
    <property type="component" value="Unassembled WGS sequence"/>
</dbReference>
<proteinExistence type="inferred from homology"/>
<dbReference type="Gene3D" id="2.60.15.10">
    <property type="entry name" value="F0F1 ATP synthase delta/epsilon subunit, N-terminal"/>
    <property type="match status" value="1"/>
</dbReference>
<name>A0A6C2CGF1_9RHOO</name>
<comment type="subcellular location">
    <subcellularLocation>
        <location evidence="2">Endomembrane system</location>
        <topology evidence="2">Peripheral membrane protein</topology>
    </subcellularLocation>
</comment>
<evidence type="ECO:0000313" key="10">
    <source>
        <dbReference type="Proteomes" id="UP000389128"/>
    </source>
</evidence>
<dbReference type="InterPro" id="IPR001469">
    <property type="entry name" value="ATP_synth_F1_dsu/esu"/>
</dbReference>
<dbReference type="AlphaFoldDB" id="A0A6C2CGF1"/>
<keyword evidence="7" id="KW-0066">ATP synthesis</keyword>
<feature type="domain" description="ATP synthase F1 complex delta/epsilon subunit N-terminal" evidence="8">
    <location>
        <begin position="19"/>
        <end position="81"/>
    </location>
</feature>
<keyword evidence="5" id="KW-0406">Ion transport</keyword>
<comment type="similarity">
    <text evidence="3">Belongs to the ATPase epsilon chain family.</text>
</comment>
<evidence type="ECO:0000256" key="3">
    <source>
        <dbReference type="ARBA" id="ARBA00005712"/>
    </source>
</evidence>